<proteinExistence type="inferred from homology"/>
<evidence type="ECO:0000313" key="8">
    <source>
        <dbReference type="EMBL" id="ODM88114.1"/>
    </source>
</evidence>
<comment type="subcellular location">
    <subcellularLocation>
        <location evidence="1">Nucleus</location>
    </subcellularLocation>
</comment>
<dbReference type="Proteomes" id="UP000094527">
    <property type="component" value="Unassembled WGS sequence"/>
</dbReference>
<evidence type="ECO:0000256" key="3">
    <source>
        <dbReference type="ARBA" id="ARBA00023125"/>
    </source>
</evidence>
<name>A0A1D2M5B7_ORCCI</name>
<evidence type="ECO:0000313" key="9">
    <source>
        <dbReference type="Proteomes" id="UP000094527"/>
    </source>
</evidence>
<evidence type="ECO:0000256" key="6">
    <source>
        <dbReference type="SAM" id="MobiDB-lite"/>
    </source>
</evidence>
<comment type="caution">
    <text evidence="8">The sequence shown here is derived from an EMBL/GenBank/DDBJ whole genome shotgun (WGS) entry which is preliminary data.</text>
</comment>
<dbReference type="STRING" id="48709.A0A1D2M5B7"/>
<feature type="DNA-binding region" description="HMG box" evidence="5">
    <location>
        <begin position="79"/>
        <end position="149"/>
    </location>
</feature>
<dbReference type="OrthoDB" id="1919336at2759"/>
<dbReference type="Gene3D" id="1.10.30.10">
    <property type="entry name" value="High mobility group box domain"/>
    <property type="match status" value="1"/>
</dbReference>
<dbReference type="GO" id="GO:0003677">
    <property type="term" value="F:DNA binding"/>
    <property type="evidence" value="ECO:0007669"/>
    <property type="project" value="UniProtKB-UniRule"/>
</dbReference>
<dbReference type="Pfam" id="PF00505">
    <property type="entry name" value="HMG_box"/>
    <property type="match status" value="1"/>
</dbReference>
<evidence type="ECO:0000256" key="4">
    <source>
        <dbReference type="ARBA" id="ARBA00023242"/>
    </source>
</evidence>
<dbReference type="SUPFAM" id="SSF47095">
    <property type="entry name" value="HMG-box"/>
    <property type="match status" value="1"/>
</dbReference>
<dbReference type="PANTHER" id="PTHR48112">
    <property type="entry name" value="HIGH MOBILITY GROUP PROTEIN DSP1"/>
    <property type="match status" value="1"/>
</dbReference>
<gene>
    <name evidence="8" type="ORF">Ocin01_18568</name>
</gene>
<keyword evidence="9" id="KW-1185">Reference proteome</keyword>
<dbReference type="GO" id="GO:0005634">
    <property type="term" value="C:nucleus"/>
    <property type="evidence" value="ECO:0007669"/>
    <property type="project" value="UniProtKB-SubCell"/>
</dbReference>
<organism evidence="8 9">
    <name type="scientific">Orchesella cincta</name>
    <name type="common">Springtail</name>
    <name type="synonym">Podura cincta</name>
    <dbReference type="NCBI Taxonomy" id="48709"/>
    <lineage>
        <taxon>Eukaryota</taxon>
        <taxon>Metazoa</taxon>
        <taxon>Ecdysozoa</taxon>
        <taxon>Arthropoda</taxon>
        <taxon>Hexapoda</taxon>
        <taxon>Collembola</taxon>
        <taxon>Entomobryomorpha</taxon>
        <taxon>Entomobryoidea</taxon>
        <taxon>Orchesellidae</taxon>
        <taxon>Orchesellinae</taxon>
        <taxon>Orchesella</taxon>
    </lineage>
</organism>
<dbReference type="InterPro" id="IPR050342">
    <property type="entry name" value="HMGB"/>
</dbReference>
<evidence type="ECO:0000256" key="5">
    <source>
        <dbReference type="PROSITE-ProRule" id="PRU00267"/>
    </source>
</evidence>
<dbReference type="EMBL" id="LJIJ01004095">
    <property type="protein sequence ID" value="ODM88114.1"/>
    <property type="molecule type" value="Genomic_DNA"/>
</dbReference>
<dbReference type="PANTHER" id="PTHR48112:SF32">
    <property type="entry name" value="HIGH MOBILITY GROUP PROTEIN B3"/>
    <property type="match status" value="1"/>
</dbReference>
<keyword evidence="3 5" id="KW-0238">DNA-binding</keyword>
<feature type="non-terminal residue" evidence="8">
    <location>
        <position position="173"/>
    </location>
</feature>
<evidence type="ECO:0000259" key="7">
    <source>
        <dbReference type="PROSITE" id="PS50118"/>
    </source>
</evidence>
<feature type="compositionally biased region" description="Acidic residues" evidence="6">
    <location>
        <begin position="145"/>
        <end position="173"/>
    </location>
</feature>
<dbReference type="SMART" id="SM00398">
    <property type="entry name" value="HMG"/>
    <property type="match status" value="1"/>
</dbReference>
<evidence type="ECO:0000256" key="1">
    <source>
        <dbReference type="ARBA" id="ARBA00004123"/>
    </source>
</evidence>
<accession>A0A1D2M5B7</accession>
<dbReference type="InterPro" id="IPR009071">
    <property type="entry name" value="HMG_box_dom"/>
</dbReference>
<dbReference type="InterPro" id="IPR036910">
    <property type="entry name" value="HMG_box_dom_sf"/>
</dbReference>
<comment type="similarity">
    <text evidence="2">Belongs to the HMGB family.</text>
</comment>
<protein>
    <submittedName>
        <fullName evidence="8">High mobility group protein DSP1</fullName>
    </submittedName>
</protein>
<reference evidence="8 9" key="1">
    <citation type="journal article" date="2016" name="Genome Biol. Evol.">
        <title>Gene Family Evolution Reflects Adaptation to Soil Environmental Stressors in the Genome of the Collembolan Orchesella cincta.</title>
        <authorList>
            <person name="Faddeeva-Vakhrusheva A."/>
            <person name="Derks M.F."/>
            <person name="Anvar S.Y."/>
            <person name="Agamennone V."/>
            <person name="Suring W."/>
            <person name="Smit S."/>
            <person name="van Straalen N.M."/>
            <person name="Roelofs D."/>
        </authorList>
    </citation>
    <scope>NUCLEOTIDE SEQUENCE [LARGE SCALE GENOMIC DNA]</scope>
    <source>
        <tissue evidence="8">Mixed pool</tissue>
    </source>
</reference>
<keyword evidence="4 5" id="KW-0539">Nucleus</keyword>
<sequence length="173" mass="19208">MSGQTGGAAGGSSKKPKGPVSAYAFFVRNCWLSGSRRDPRSCLLQINPKSVQRCGKSRNVPVKGVKVKRMKKVKDPNAPKRALSAFFWFGHDERANVKGANPEFGIGDVTKELGKMWGGMNDAAKSKKWRSTKTAESRAGAAAQMEEDDDDDEFEGEEEQEYEYDNRDDDFVY</sequence>
<feature type="region of interest" description="Disordered" evidence="6">
    <location>
        <begin position="122"/>
        <end position="173"/>
    </location>
</feature>
<dbReference type="PROSITE" id="PS50118">
    <property type="entry name" value="HMG_BOX_2"/>
    <property type="match status" value="1"/>
</dbReference>
<feature type="domain" description="HMG box" evidence="7">
    <location>
        <begin position="79"/>
        <end position="149"/>
    </location>
</feature>
<evidence type="ECO:0000256" key="2">
    <source>
        <dbReference type="ARBA" id="ARBA00008774"/>
    </source>
</evidence>
<dbReference type="AlphaFoldDB" id="A0A1D2M5B7"/>